<gene>
    <name evidence="1" type="ORF">GMARGA_LOCUS31311</name>
</gene>
<accession>A0ABN7WIN1</accession>
<comment type="caution">
    <text evidence="1">The sequence shown here is derived from an EMBL/GenBank/DDBJ whole genome shotgun (WGS) entry which is preliminary data.</text>
</comment>
<keyword evidence="2" id="KW-1185">Reference proteome</keyword>
<evidence type="ECO:0000313" key="2">
    <source>
        <dbReference type="Proteomes" id="UP000789901"/>
    </source>
</evidence>
<proteinExistence type="predicted"/>
<organism evidence="1 2">
    <name type="scientific">Gigaspora margarita</name>
    <dbReference type="NCBI Taxonomy" id="4874"/>
    <lineage>
        <taxon>Eukaryota</taxon>
        <taxon>Fungi</taxon>
        <taxon>Fungi incertae sedis</taxon>
        <taxon>Mucoromycota</taxon>
        <taxon>Glomeromycotina</taxon>
        <taxon>Glomeromycetes</taxon>
        <taxon>Diversisporales</taxon>
        <taxon>Gigasporaceae</taxon>
        <taxon>Gigaspora</taxon>
    </lineage>
</organism>
<reference evidence="1 2" key="1">
    <citation type="submission" date="2021-06" db="EMBL/GenBank/DDBJ databases">
        <authorList>
            <person name="Kallberg Y."/>
            <person name="Tangrot J."/>
            <person name="Rosling A."/>
        </authorList>
    </citation>
    <scope>NUCLEOTIDE SEQUENCE [LARGE SCALE GENOMIC DNA]</scope>
    <source>
        <strain evidence="1 2">120-4 pot B 10/14</strain>
    </source>
</reference>
<protein>
    <submittedName>
        <fullName evidence="1">41009_t:CDS:1</fullName>
    </submittedName>
</protein>
<dbReference type="Proteomes" id="UP000789901">
    <property type="component" value="Unassembled WGS sequence"/>
</dbReference>
<sequence>KIKNDIENESEFENESVIENESENIIRKQFLENDEKLVRSY</sequence>
<name>A0ABN7WIN1_GIGMA</name>
<evidence type="ECO:0000313" key="1">
    <source>
        <dbReference type="EMBL" id="CAG8832964.1"/>
    </source>
</evidence>
<dbReference type="EMBL" id="CAJVQB010046411">
    <property type="protein sequence ID" value="CAG8832964.1"/>
    <property type="molecule type" value="Genomic_DNA"/>
</dbReference>
<feature type="non-terminal residue" evidence="1">
    <location>
        <position position="1"/>
    </location>
</feature>